<evidence type="ECO:0000313" key="3">
    <source>
        <dbReference type="WBParaSite" id="ASIM_0000753301-mRNA-1"/>
    </source>
</evidence>
<evidence type="ECO:0000313" key="1">
    <source>
        <dbReference type="EMBL" id="VDK28899.1"/>
    </source>
</evidence>
<name>A0A0M3JIR7_ANISI</name>
<evidence type="ECO:0000313" key="2">
    <source>
        <dbReference type="Proteomes" id="UP000267096"/>
    </source>
</evidence>
<dbReference type="OrthoDB" id="10686668at2759"/>
<accession>A0A0M3JIR7</accession>
<organism evidence="3">
    <name type="scientific">Anisakis simplex</name>
    <name type="common">Herring worm</name>
    <dbReference type="NCBI Taxonomy" id="6269"/>
    <lineage>
        <taxon>Eukaryota</taxon>
        <taxon>Metazoa</taxon>
        <taxon>Ecdysozoa</taxon>
        <taxon>Nematoda</taxon>
        <taxon>Chromadorea</taxon>
        <taxon>Rhabditida</taxon>
        <taxon>Spirurina</taxon>
        <taxon>Ascaridomorpha</taxon>
        <taxon>Ascaridoidea</taxon>
        <taxon>Anisakidae</taxon>
        <taxon>Anisakis</taxon>
        <taxon>Anisakis simplex complex</taxon>
    </lineage>
</organism>
<reference evidence="3" key="1">
    <citation type="submission" date="2017-02" db="UniProtKB">
        <authorList>
            <consortium name="WormBaseParasite"/>
        </authorList>
    </citation>
    <scope>IDENTIFICATION</scope>
</reference>
<keyword evidence="2" id="KW-1185">Reference proteome</keyword>
<protein>
    <submittedName>
        <fullName evidence="3">Reverse transcriptase domain-containing protein</fullName>
    </submittedName>
</protein>
<dbReference type="Proteomes" id="UP000267096">
    <property type="component" value="Unassembled WGS sequence"/>
</dbReference>
<dbReference type="WBParaSite" id="ASIM_0000753301-mRNA-1">
    <property type="protein sequence ID" value="ASIM_0000753301-mRNA-1"/>
    <property type="gene ID" value="ASIM_0000753301"/>
</dbReference>
<reference evidence="1 2" key="2">
    <citation type="submission" date="2018-11" db="EMBL/GenBank/DDBJ databases">
        <authorList>
            <consortium name="Pathogen Informatics"/>
        </authorList>
    </citation>
    <scope>NUCLEOTIDE SEQUENCE [LARGE SCALE GENOMIC DNA]</scope>
</reference>
<dbReference type="EMBL" id="UYRR01017396">
    <property type="protein sequence ID" value="VDK28899.1"/>
    <property type="molecule type" value="Genomic_DNA"/>
</dbReference>
<gene>
    <name evidence="1" type="ORF">ASIM_LOCUS7297</name>
</gene>
<dbReference type="AlphaFoldDB" id="A0A0M3JIR7"/>
<sequence length="79" mass="8928">MNDDLDRFENQITDFQILDNTCPGYSTATTPKPKPGLGCDYDVLIGMDLSGAVPTQTYLNVRMYLDQLPFCHIYKMISC</sequence>
<proteinExistence type="predicted"/>